<feature type="domain" description="C2H2-type" evidence="12">
    <location>
        <begin position="617"/>
        <end position="644"/>
    </location>
</feature>
<dbReference type="PROSITE" id="PS50157">
    <property type="entry name" value="ZINC_FINGER_C2H2_2"/>
    <property type="match status" value="15"/>
</dbReference>
<feature type="domain" description="C2H2-type" evidence="12">
    <location>
        <begin position="423"/>
        <end position="450"/>
    </location>
</feature>
<evidence type="ECO:0000256" key="1">
    <source>
        <dbReference type="ARBA" id="ARBA00004123"/>
    </source>
</evidence>
<dbReference type="SUPFAM" id="SSF57667">
    <property type="entry name" value="beta-beta-alpha zinc fingers"/>
    <property type="match status" value="9"/>
</dbReference>
<sequence length="906" mass="102398">MSFYTSHPHVHTGPPTIIRSDSSHASIISMNQHHQAHQEDSKDSLILSFKGMEDEGVDMDMDGRQCPQGMGVDMGSVQTKMEVANGGQSTPRSKPQACKVCGKVLSSASSYYVHMKLHSGNKPFQCTVCDAAFCRKPYLEVHMRTHTGERPFQCDLCLKRFTQKSSLNTHKRVHTDEHMRALMVKDRPYKCDLCQMRFTQSSSLNRHKKIHTEEHRRALLAKDRPYQCGICFVRFTQKSSLGRHGKIHTGGSLPLPPAYLCVTYSLRQNGTNVYYVIEIAYLPLNVCEWFQLFNILEEHRRALLEKVRPYQCHICFMRFTQKSSLGRHGKIHTEEHIQSLINKVRPYQCDICDKRFTQKSSLGTHKRIHTGGSLDISFILVRRRSHNIGSGRVAARGRGTVMRRRRALLAFVCALGAVQGRPFACGQCPAAFARRPYLDIHMRTHTGERPYQCDACLKRFTQKWVTPRAGLAVRPPTPLSTRTPPLRICLRVVERSRAFVTIPSERFGAEYAASGDRSAPRPPPGQTVPVPVVPRRLHLQAIPGDTHAHAHRRAALSVRHLPEALHTEIQSQHPQADAFRYVGGRRASRCDADERNVCGLLACAAWGGGLSLQGRPFQCLQCPAAFTCKQYLEIHNRTHTGERPYQCDVCLKRFAQKSTLNIHKRTHTVQGRPYQCMECPAAFTCKPYLEIHMRTHTGERPFECDVCYKRFTQKSTLNIHKRIHTGERPYACDICQKRFAVKSYVTAHRWSHVADKPLNCDRCSMSFTSKSQFALHIRTHSTGSCYECSVCGRSFVRDSYLIRHHNRVHRENHSNVSANSIGTINSVATNTNNSNNSNFDSPGVCDLSFVPMVNRYMTSQGTQVSMQDTSKMSAMSPQSIASISSPPPSHTPTPQPQMSGQMHLAD</sequence>
<feature type="domain" description="C2H2-type" evidence="12">
    <location>
        <begin position="226"/>
        <end position="253"/>
    </location>
</feature>
<feature type="domain" description="C2H2-type" evidence="12">
    <location>
        <begin position="730"/>
        <end position="757"/>
    </location>
</feature>
<feature type="compositionally biased region" description="Pro residues" evidence="11">
    <location>
        <begin position="885"/>
        <end position="895"/>
    </location>
</feature>
<evidence type="ECO:0000256" key="2">
    <source>
        <dbReference type="ARBA" id="ARBA00022723"/>
    </source>
</evidence>
<dbReference type="AlphaFoldDB" id="A0A835GJ57"/>
<evidence type="ECO:0000256" key="3">
    <source>
        <dbReference type="ARBA" id="ARBA00022737"/>
    </source>
</evidence>
<dbReference type="GO" id="GO:1990837">
    <property type="term" value="F:sequence-specific double-stranded DNA binding"/>
    <property type="evidence" value="ECO:0007669"/>
    <property type="project" value="UniProtKB-ARBA"/>
</dbReference>
<feature type="domain" description="C2H2-type" evidence="12">
    <location>
        <begin position="674"/>
        <end position="701"/>
    </location>
</feature>
<evidence type="ECO:0000313" key="14">
    <source>
        <dbReference type="Proteomes" id="UP000648187"/>
    </source>
</evidence>
<gene>
    <name evidence="13" type="ORF">HW555_005925</name>
</gene>
<comment type="caution">
    <text evidence="13">The sequence shown here is derived from an EMBL/GenBank/DDBJ whole genome shotgun (WGS) entry which is preliminary data.</text>
</comment>
<accession>A0A835GJ57</accession>
<dbReference type="FunFam" id="3.30.160.60:FF:000322">
    <property type="entry name" value="GDNF-inducible zinc finger protein 1"/>
    <property type="match status" value="1"/>
</dbReference>
<dbReference type="FunFam" id="3.30.160.60:FF:000202">
    <property type="entry name" value="Zinc finger protein 574"/>
    <property type="match status" value="1"/>
</dbReference>
<feature type="region of interest" description="Disordered" evidence="11">
    <location>
        <begin position="511"/>
        <end position="530"/>
    </location>
</feature>
<keyword evidence="8" id="KW-0804">Transcription</keyword>
<protein>
    <recommendedName>
        <fullName evidence="12">C2H2-type domain-containing protein</fullName>
    </recommendedName>
</protein>
<dbReference type="EMBL" id="JACKWZ010000083">
    <property type="protein sequence ID" value="KAF9416795.1"/>
    <property type="molecule type" value="Genomic_DNA"/>
</dbReference>
<keyword evidence="3" id="KW-0677">Repeat</keyword>
<feature type="domain" description="C2H2-type" evidence="12">
    <location>
        <begin position="189"/>
        <end position="216"/>
    </location>
</feature>
<keyword evidence="6" id="KW-0805">Transcription regulation</keyword>
<dbReference type="SMART" id="SM00355">
    <property type="entry name" value="ZnF_C2H2"/>
    <property type="match status" value="15"/>
</dbReference>
<dbReference type="FunFam" id="3.30.160.60:FF:000624">
    <property type="entry name" value="zinc finger protein 697"/>
    <property type="match status" value="1"/>
</dbReference>
<dbReference type="PANTHER" id="PTHR16515">
    <property type="entry name" value="PR DOMAIN ZINC FINGER PROTEIN"/>
    <property type="match status" value="1"/>
</dbReference>
<dbReference type="PROSITE" id="PS00028">
    <property type="entry name" value="ZINC_FINGER_C2H2_1"/>
    <property type="match status" value="14"/>
</dbReference>
<feature type="domain" description="C2H2-type" evidence="12">
    <location>
        <begin position="310"/>
        <end position="337"/>
    </location>
</feature>
<comment type="subcellular location">
    <subcellularLocation>
        <location evidence="1">Nucleus</location>
    </subcellularLocation>
</comment>
<dbReference type="GO" id="GO:0032502">
    <property type="term" value="P:developmental process"/>
    <property type="evidence" value="ECO:0007669"/>
    <property type="project" value="UniProtKB-ARBA"/>
</dbReference>
<name>A0A835GJ57_SPOEX</name>
<feature type="region of interest" description="Disordered" evidence="11">
    <location>
        <begin position="1"/>
        <end position="20"/>
    </location>
</feature>
<evidence type="ECO:0000256" key="11">
    <source>
        <dbReference type="SAM" id="MobiDB-lite"/>
    </source>
</evidence>
<dbReference type="FunFam" id="3.30.160.60:FF:000290">
    <property type="entry name" value="Zinc finger protein 697 isoform X1"/>
    <property type="match status" value="2"/>
</dbReference>
<feature type="domain" description="C2H2-type" evidence="12">
    <location>
        <begin position="96"/>
        <end position="123"/>
    </location>
</feature>
<dbReference type="InterPro" id="IPR050331">
    <property type="entry name" value="Zinc_finger"/>
</dbReference>
<dbReference type="FunFam" id="3.30.160.60:FF:000303">
    <property type="entry name" value="Zinc finger protein 41"/>
    <property type="match status" value="1"/>
</dbReference>
<keyword evidence="5" id="KW-0862">Zinc</keyword>
<dbReference type="Gene3D" id="3.30.160.60">
    <property type="entry name" value="Classic Zinc Finger"/>
    <property type="match status" value="16"/>
</dbReference>
<feature type="domain" description="C2H2-type" evidence="12">
    <location>
        <begin position="702"/>
        <end position="729"/>
    </location>
</feature>
<evidence type="ECO:0000256" key="4">
    <source>
        <dbReference type="ARBA" id="ARBA00022771"/>
    </source>
</evidence>
<evidence type="ECO:0000259" key="12">
    <source>
        <dbReference type="PROSITE" id="PS50157"/>
    </source>
</evidence>
<keyword evidence="2" id="KW-0479">Metal-binding</keyword>
<dbReference type="GO" id="GO:0008270">
    <property type="term" value="F:zinc ion binding"/>
    <property type="evidence" value="ECO:0007669"/>
    <property type="project" value="UniProtKB-KW"/>
</dbReference>
<feature type="domain" description="C2H2-type" evidence="12">
    <location>
        <begin position="347"/>
        <end position="374"/>
    </location>
</feature>
<dbReference type="InterPro" id="IPR013087">
    <property type="entry name" value="Znf_C2H2_type"/>
</dbReference>
<evidence type="ECO:0000256" key="10">
    <source>
        <dbReference type="PROSITE-ProRule" id="PRU00042"/>
    </source>
</evidence>
<dbReference type="GO" id="GO:0006357">
    <property type="term" value="P:regulation of transcription by RNA polymerase II"/>
    <property type="evidence" value="ECO:0007669"/>
    <property type="project" value="UniProtKB-ARBA"/>
</dbReference>
<feature type="compositionally biased region" description="Low complexity" evidence="11">
    <location>
        <begin position="872"/>
        <end position="884"/>
    </location>
</feature>
<keyword evidence="7" id="KW-0238">DNA-binding</keyword>
<feature type="domain" description="C2H2-type" evidence="12">
    <location>
        <begin position="786"/>
        <end position="814"/>
    </location>
</feature>
<evidence type="ECO:0000256" key="5">
    <source>
        <dbReference type="ARBA" id="ARBA00022833"/>
    </source>
</evidence>
<keyword evidence="9" id="KW-0539">Nucleus</keyword>
<dbReference type="FunFam" id="3.30.160.60:FF:001289">
    <property type="entry name" value="Zinc finger protein 574"/>
    <property type="match status" value="2"/>
</dbReference>
<reference evidence="13" key="1">
    <citation type="submission" date="2020-08" db="EMBL/GenBank/DDBJ databases">
        <title>Spodoptera exigua strain:BAW_Kor-Di-RS1 Genome sequencing and assembly.</title>
        <authorList>
            <person name="Kim J."/>
            <person name="Nam H.Y."/>
            <person name="Kwon M."/>
            <person name="Choi J.H."/>
            <person name="Cho S.R."/>
            <person name="Kim G.-H."/>
        </authorList>
    </citation>
    <scope>NUCLEOTIDE SEQUENCE</scope>
    <source>
        <strain evidence="13">BAW_Kor-Di-RS1</strain>
        <tissue evidence="13">Whole-body</tissue>
    </source>
</reference>
<evidence type="ECO:0000313" key="13">
    <source>
        <dbReference type="EMBL" id="KAF9416795.1"/>
    </source>
</evidence>
<proteinExistence type="predicted"/>
<dbReference type="Proteomes" id="UP000648187">
    <property type="component" value="Unassembled WGS sequence"/>
</dbReference>
<feature type="region of interest" description="Disordered" evidence="11">
    <location>
        <begin position="861"/>
        <end position="906"/>
    </location>
</feature>
<dbReference type="FunFam" id="3.30.160.60:FF:000110">
    <property type="entry name" value="Zinc finger protein-like"/>
    <property type="match status" value="1"/>
</dbReference>
<evidence type="ECO:0000256" key="8">
    <source>
        <dbReference type="ARBA" id="ARBA00023163"/>
    </source>
</evidence>
<evidence type="ECO:0000256" key="9">
    <source>
        <dbReference type="ARBA" id="ARBA00023242"/>
    </source>
</evidence>
<dbReference type="FunFam" id="3.30.160.60:FF:000557">
    <property type="entry name" value="zinc finger and SCAN domain-containing protein 29"/>
    <property type="match status" value="1"/>
</dbReference>
<feature type="domain" description="C2H2-type" evidence="12">
    <location>
        <begin position="645"/>
        <end position="672"/>
    </location>
</feature>
<feature type="domain" description="C2H2-type" evidence="12">
    <location>
        <begin position="152"/>
        <end position="179"/>
    </location>
</feature>
<evidence type="ECO:0000256" key="7">
    <source>
        <dbReference type="ARBA" id="ARBA00023125"/>
    </source>
</evidence>
<dbReference type="GO" id="GO:0005634">
    <property type="term" value="C:nucleus"/>
    <property type="evidence" value="ECO:0007669"/>
    <property type="project" value="UniProtKB-SubCell"/>
</dbReference>
<dbReference type="PANTHER" id="PTHR16515:SF49">
    <property type="entry name" value="GASTRULA ZINC FINGER PROTEIN XLCGF49.1-LIKE-RELATED"/>
    <property type="match status" value="1"/>
</dbReference>
<dbReference type="FunFam" id="3.30.160.60:FF:001963">
    <property type="entry name" value="Replication initiator 1"/>
    <property type="match status" value="1"/>
</dbReference>
<feature type="compositionally biased region" description="Polar residues" evidence="11">
    <location>
        <begin position="861"/>
        <end position="871"/>
    </location>
</feature>
<feature type="domain" description="C2H2-type" evidence="12">
    <location>
        <begin position="124"/>
        <end position="151"/>
    </location>
</feature>
<keyword evidence="14" id="KW-1185">Reference proteome</keyword>
<evidence type="ECO:0000256" key="6">
    <source>
        <dbReference type="ARBA" id="ARBA00023015"/>
    </source>
</evidence>
<organism evidence="13 14">
    <name type="scientific">Spodoptera exigua</name>
    <name type="common">Beet armyworm</name>
    <name type="synonym">Noctua fulgens</name>
    <dbReference type="NCBI Taxonomy" id="7107"/>
    <lineage>
        <taxon>Eukaryota</taxon>
        <taxon>Metazoa</taxon>
        <taxon>Ecdysozoa</taxon>
        <taxon>Arthropoda</taxon>
        <taxon>Hexapoda</taxon>
        <taxon>Insecta</taxon>
        <taxon>Pterygota</taxon>
        <taxon>Neoptera</taxon>
        <taxon>Endopterygota</taxon>
        <taxon>Lepidoptera</taxon>
        <taxon>Glossata</taxon>
        <taxon>Ditrysia</taxon>
        <taxon>Noctuoidea</taxon>
        <taxon>Noctuidae</taxon>
        <taxon>Amphipyrinae</taxon>
        <taxon>Spodoptera</taxon>
    </lineage>
</organism>
<feature type="domain" description="C2H2-type" evidence="12">
    <location>
        <begin position="758"/>
        <end position="781"/>
    </location>
</feature>
<dbReference type="InterPro" id="IPR036236">
    <property type="entry name" value="Znf_C2H2_sf"/>
</dbReference>
<dbReference type="Pfam" id="PF00096">
    <property type="entry name" value="zf-C2H2"/>
    <property type="match status" value="12"/>
</dbReference>
<keyword evidence="4 10" id="KW-0863">Zinc-finger</keyword>
<dbReference type="FunFam" id="3.30.160.60:FF:000030">
    <property type="entry name" value="Zinc finger protein 628"/>
    <property type="match status" value="1"/>
</dbReference>